<dbReference type="GO" id="GO:0071933">
    <property type="term" value="F:Arp2/3 complex binding"/>
    <property type="evidence" value="ECO:0007669"/>
    <property type="project" value="UniProtKB-ARBA"/>
</dbReference>
<dbReference type="GO" id="GO:0003779">
    <property type="term" value="F:actin binding"/>
    <property type="evidence" value="ECO:0007669"/>
    <property type="project" value="InterPro"/>
</dbReference>
<evidence type="ECO:0000259" key="3">
    <source>
        <dbReference type="PROSITE" id="PS50229"/>
    </source>
</evidence>
<dbReference type="FunFam" id="2.30.29.30:FF:000281">
    <property type="entry name" value="Actin associated protein"/>
    <property type="match status" value="1"/>
</dbReference>
<organism evidence="5 6">
    <name type="scientific">Golovinomyces cichoracearum</name>
    <dbReference type="NCBI Taxonomy" id="62708"/>
    <lineage>
        <taxon>Eukaryota</taxon>
        <taxon>Fungi</taxon>
        <taxon>Dikarya</taxon>
        <taxon>Ascomycota</taxon>
        <taxon>Pezizomycotina</taxon>
        <taxon>Leotiomycetes</taxon>
        <taxon>Erysiphales</taxon>
        <taxon>Erysiphaceae</taxon>
        <taxon>Golovinomyces</taxon>
    </lineage>
</organism>
<dbReference type="Pfam" id="PF00568">
    <property type="entry name" value="WH1"/>
    <property type="match status" value="1"/>
</dbReference>
<feature type="region of interest" description="Disordered" evidence="2">
    <location>
        <begin position="410"/>
        <end position="602"/>
    </location>
</feature>
<keyword evidence="6" id="KW-1185">Reference proteome</keyword>
<dbReference type="STRING" id="62708.A0A420H909"/>
<dbReference type="CDD" id="cd01205">
    <property type="entry name" value="EVH1_WASP-like"/>
    <property type="match status" value="1"/>
</dbReference>
<reference evidence="5 6" key="1">
    <citation type="journal article" date="2018" name="BMC Genomics">
        <title>Comparative genome analyses reveal sequence features reflecting distinct modes of host-adaptation between dicot and monocot powdery mildew.</title>
        <authorList>
            <person name="Wu Y."/>
            <person name="Ma X."/>
            <person name="Pan Z."/>
            <person name="Kale S.D."/>
            <person name="Song Y."/>
            <person name="King H."/>
            <person name="Zhang Q."/>
            <person name="Presley C."/>
            <person name="Deng X."/>
            <person name="Wei C.I."/>
            <person name="Xiao S."/>
        </authorList>
    </citation>
    <scope>NUCLEOTIDE SEQUENCE [LARGE SCALE GENOMIC DNA]</scope>
    <source>
        <strain evidence="5">UMSG3</strain>
    </source>
</reference>
<dbReference type="AlphaFoldDB" id="A0A420H909"/>
<dbReference type="PROSITE" id="PS50229">
    <property type="entry name" value="WH1"/>
    <property type="match status" value="1"/>
</dbReference>
<dbReference type="InterPro" id="IPR003124">
    <property type="entry name" value="WH2_dom"/>
</dbReference>
<evidence type="ECO:0000313" key="5">
    <source>
        <dbReference type="EMBL" id="RKF53924.1"/>
    </source>
</evidence>
<evidence type="ECO:0000256" key="1">
    <source>
        <dbReference type="ARBA" id="ARBA00022553"/>
    </source>
</evidence>
<proteinExistence type="predicted"/>
<accession>A0A420H909</accession>
<evidence type="ECO:0000313" key="6">
    <source>
        <dbReference type="Proteomes" id="UP000283383"/>
    </source>
</evidence>
<dbReference type="GO" id="GO:0030479">
    <property type="term" value="C:actin cortical patch"/>
    <property type="evidence" value="ECO:0007669"/>
    <property type="project" value="UniProtKB-ARBA"/>
</dbReference>
<feature type="domain" description="WH1" evidence="3">
    <location>
        <begin position="17"/>
        <end position="129"/>
    </location>
</feature>
<feature type="region of interest" description="Disordered" evidence="2">
    <location>
        <begin position="162"/>
        <end position="201"/>
    </location>
</feature>
<gene>
    <name evidence="5" type="ORF">GcM3_214029</name>
</gene>
<feature type="compositionally biased region" description="Pro residues" evidence="2">
    <location>
        <begin position="468"/>
        <end position="535"/>
    </location>
</feature>
<feature type="compositionally biased region" description="Pro residues" evidence="2">
    <location>
        <begin position="571"/>
        <end position="582"/>
    </location>
</feature>
<sequence>MPSILSDEDKETIKRQVPKASNKIQAVAAARLYIAYPNRNKWTNTGYQGAIVLSNDLVGNTYWLKLVDMSSQNRGILWDQEIYDTWSYNQDRTFFHTFETEDCLAGLSFVDEKEAKTFLKKMNDRERIASRATKANPFGGTAPQSSGSVFKLGLLGGLFGGHRQSSAPSAQPTPPESPNFTPSVIHNYEKPSFNKNEDSSEFASLDAIDPNWRVTWGDDLKQMGITEDLIRDNQDFIAEYISAQRTDSGLPPTNESPNSKSRSPPPPPPNLIPDSPSSRGRGTPPVPPPARRSASRAEPSKELTPPKDSSSLNLSPPSRFPAPPPLPEAGKLAHLANPHVAKIQSSLSSNAGPRPPPRPPKNPKENCEPGDSRNKLVAYSLSTIEKSVTLMPHRSSPSIPSRVPNVSAIQSMNLAPTTKVPPLPPKISNTPGSVAPSLPPNPSRLVPPPSAESNTPVPLFAVSKALQSPPPASHGLSPPPPPLPPIQASPPPPPPLPPIQASPPPPPLPPIPPTQVSPPQSLPPIQASPPPPSLPPTQTSPLPSLPPTQASPPPPPLPPTEALPLTQASPEQPPPPPPPPPMSLSTTPLVSQPASINNDSGYVSGIQVSSQQLGNRSDLLAGIQKAGGIGALKKVDRSQIRDRSQANICGSSEIKSSGDEVLSGGANGGLAGALAAALNKRKKKVSASGE</sequence>
<dbReference type="SUPFAM" id="SSF50729">
    <property type="entry name" value="PH domain-like"/>
    <property type="match status" value="1"/>
</dbReference>
<dbReference type="InterPro" id="IPR033927">
    <property type="entry name" value="WASPfam_EVH1"/>
</dbReference>
<evidence type="ECO:0000256" key="2">
    <source>
        <dbReference type="SAM" id="MobiDB-lite"/>
    </source>
</evidence>
<feature type="region of interest" description="Disordered" evidence="2">
    <location>
        <begin position="243"/>
        <end position="374"/>
    </location>
</feature>
<protein>
    <submittedName>
        <fullName evidence="5">Putative wh1 domain-containing protein</fullName>
    </submittedName>
</protein>
<dbReference type="Proteomes" id="UP000283383">
    <property type="component" value="Unassembled WGS sequence"/>
</dbReference>
<dbReference type="SMART" id="SM00461">
    <property type="entry name" value="WH1"/>
    <property type="match status" value="1"/>
</dbReference>
<feature type="compositionally biased region" description="Pro residues" evidence="2">
    <location>
        <begin position="437"/>
        <end position="450"/>
    </location>
</feature>
<feature type="domain" description="WH2" evidence="4">
    <location>
        <begin position="615"/>
        <end position="635"/>
    </location>
</feature>
<dbReference type="GO" id="GO:0045010">
    <property type="term" value="P:actin nucleation"/>
    <property type="evidence" value="ECO:0007669"/>
    <property type="project" value="UniProtKB-ARBA"/>
</dbReference>
<evidence type="ECO:0000259" key="4">
    <source>
        <dbReference type="PROSITE" id="PS51082"/>
    </source>
</evidence>
<dbReference type="InterPro" id="IPR011993">
    <property type="entry name" value="PH-like_dom_sf"/>
</dbReference>
<feature type="compositionally biased region" description="Basic and acidic residues" evidence="2">
    <location>
        <begin position="362"/>
        <end position="374"/>
    </location>
</feature>
<dbReference type="PROSITE" id="PS51082">
    <property type="entry name" value="WH2"/>
    <property type="match status" value="1"/>
</dbReference>
<feature type="compositionally biased region" description="Pro residues" evidence="2">
    <location>
        <begin position="318"/>
        <end position="327"/>
    </location>
</feature>
<dbReference type="InterPro" id="IPR000697">
    <property type="entry name" value="WH1/EVH1_dom"/>
</dbReference>
<name>A0A420H909_9PEZI</name>
<dbReference type="Gene3D" id="2.30.29.30">
    <property type="entry name" value="Pleckstrin-homology domain (PH domain)/Phosphotyrosine-binding domain (PTB)"/>
    <property type="match status" value="1"/>
</dbReference>
<feature type="compositionally biased region" description="Polar residues" evidence="2">
    <location>
        <begin position="243"/>
        <end position="253"/>
    </location>
</feature>
<feature type="compositionally biased region" description="Pro residues" evidence="2">
    <location>
        <begin position="543"/>
        <end position="561"/>
    </location>
</feature>
<feature type="compositionally biased region" description="Low complexity" evidence="2">
    <location>
        <begin position="272"/>
        <end position="283"/>
    </location>
</feature>
<dbReference type="EMBL" id="MCBQ01021445">
    <property type="protein sequence ID" value="RKF53924.1"/>
    <property type="molecule type" value="Genomic_DNA"/>
</dbReference>
<comment type="caution">
    <text evidence="5">The sequence shown here is derived from an EMBL/GenBank/DDBJ whole genome shotgun (WGS) entry which is preliminary data.</text>
</comment>
<keyword evidence="1" id="KW-0597">Phosphoprotein</keyword>
<feature type="compositionally biased region" description="Polar residues" evidence="2">
    <location>
        <begin position="583"/>
        <end position="602"/>
    </location>
</feature>